<feature type="compositionally biased region" description="Low complexity" evidence="4">
    <location>
        <begin position="1"/>
        <end position="12"/>
    </location>
</feature>
<protein>
    <submittedName>
        <fullName evidence="5">Hem oxygenase</fullName>
    </submittedName>
</protein>
<keyword evidence="2" id="KW-0479">Metal-binding</keyword>
<dbReference type="Pfam" id="PF01126">
    <property type="entry name" value="Heme_oxygenase"/>
    <property type="match status" value="1"/>
</dbReference>
<evidence type="ECO:0000256" key="3">
    <source>
        <dbReference type="ARBA" id="ARBA00023004"/>
    </source>
</evidence>
<dbReference type="PANTHER" id="PTHR10720:SF0">
    <property type="entry name" value="HEME OXYGENASE"/>
    <property type="match status" value="1"/>
</dbReference>
<comment type="caution">
    <text evidence="5">The sequence shown here is derived from an EMBL/GenBank/DDBJ whole genome shotgun (WGS) entry which is preliminary data.</text>
</comment>
<sequence length="328" mass="33504">MPSLSSPSKSPKVAPDAMPRSADDAGASSACPVAGADGMLMRAARDRCPAFAGGCPFSAATTSTALKETLETMPLSHTDPASDTAGLIEVVVRRTRGRSDSGENVFFASDGEETEALVGEFVGWWAAALAGKAPETPGAPCVGLADRLKRGTEAAHAEAENVAFVQLLLGGKAPLEGYVCLVAALRRIYGALEAAADARSDAGPVRAVSEGRADALRRAAALDADLAYYRRRDAALVGRAEAFALRSPATNSYVAHLDALGDGSKTTAAGAEALVAHLYTRYLGDLSGGQILRRAVVRAYGLAPASGTTLDAGEGVASGASRTPTARS</sequence>
<proteinExistence type="predicted"/>
<dbReference type="Gene3D" id="1.20.910.10">
    <property type="entry name" value="Heme oxygenase-like"/>
    <property type="match status" value="1"/>
</dbReference>
<dbReference type="EMBL" id="JBBJCI010000373">
    <property type="protein sequence ID" value="KAK7231835.1"/>
    <property type="molecule type" value="Genomic_DNA"/>
</dbReference>
<organism evidence="5 6">
    <name type="scientific">Aureococcus anophagefferens</name>
    <name type="common">Harmful bloom alga</name>
    <dbReference type="NCBI Taxonomy" id="44056"/>
    <lineage>
        <taxon>Eukaryota</taxon>
        <taxon>Sar</taxon>
        <taxon>Stramenopiles</taxon>
        <taxon>Ochrophyta</taxon>
        <taxon>Pelagophyceae</taxon>
        <taxon>Pelagomonadales</taxon>
        <taxon>Pelagomonadaceae</taxon>
        <taxon>Aureococcus</taxon>
    </lineage>
</organism>
<keyword evidence="6" id="KW-1185">Reference proteome</keyword>
<dbReference type="CDD" id="cd19165">
    <property type="entry name" value="HemeO"/>
    <property type="match status" value="1"/>
</dbReference>
<evidence type="ECO:0000313" key="5">
    <source>
        <dbReference type="EMBL" id="KAK7231835.1"/>
    </source>
</evidence>
<dbReference type="PANTHER" id="PTHR10720">
    <property type="entry name" value="HEME OXYGENASE"/>
    <property type="match status" value="1"/>
</dbReference>
<dbReference type="InterPro" id="IPR002051">
    <property type="entry name" value="Haem_Oase"/>
</dbReference>
<reference evidence="5 6" key="1">
    <citation type="submission" date="2024-03" db="EMBL/GenBank/DDBJ databases">
        <title>Aureococcus anophagefferens CCMP1851 and Kratosvirus quantuckense: Draft genome of a second virus-susceptible host strain in the model system.</title>
        <authorList>
            <person name="Chase E."/>
            <person name="Truchon A.R."/>
            <person name="Schepens W."/>
            <person name="Wilhelm S.W."/>
        </authorList>
    </citation>
    <scope>NUCLEOTIDE SEQUENCE [LARGE SCALE GENOMIC DNA]</scope>
    <source>
        <strain evidence="5 6">CCMP1851</strain>
    </source>
</reference>
<dbReference type="InterPro" id="IPR016084">
    <property type="entry name" value="Haem_Oase-like_multi-hlx"/>
</dbReference>
<accession>A0ABR1FJ52</accession>
<dbReference type="SUPFAM" id="SSF48613">
    <property type="entry name" value="Heme oxygenase-like"/>
    <property type="match status" value="1"/>
</dbReference>
<keyword evidence="1" id="KW-0349">Heme</keyword>
<evidence type="ECO:0000256" key="1">
    <source>
        <dbReference type="ARBA" id="ARBA00022617"/>
    </source>
</evidence>
<dbReference type="InterPro" id="IPR016053">
    <property type="entry name" value="Haem_Oase-like"/>
</dbReference>
<evidence type="ECO:0000313" key="6">
    <source>
        <dbReference type="Proteomes" id="UP001363151"/>
    </source>
</evidence>
<keyword evidence="3" id="KW-0408">Iron</keyword>
<dbReference type="PRINTS" id="PR00088">
    <property type="entry name" value="HAEMOXYGNASE"/>
</dbReference>
<evidence type="ECO:0000256" key="4">
    <source>
        <dbReference type="SAM" id="MobiDB-lite"/>
    </source>
</evidence>
<evidence type="ECO:0000256" key="2">
    <source>
        <dbReference type="ARBA" id="ARBA00022723"/>
    </source>
</evidence>
<gene>
    <name evidence="5" type="ORF">SO694_00082131</name>
</gene>
<dbReference type="Proteomes" id="UP001363151">
    <property type="component" value="Unassembled WGS sequence"/>
</dbReference>
<name>A0ABR1FJ52_AURAN</name>
<feature type="region of interest" description="Disordered" evidence="4">
    <location>
        <begin position="1"/>
        <end position="28"/>
    </location>
</feature>